<evidence type="ECO:0000313" key="3">
    <source>
        <dbReference type="Proteomes" id="UP000800041"/>
    </source>
</evidence>
<reference evidence="2" key="1">
    <citation type="journal article" date="2020" name="Stud. Mycol.">
        <title>101 Dothideomycetes genomes: a test case for predicting lifestyles and emergence of pathogens.</title>
        <authorList>
            <person name="Haridas S."/>
            <person name="Albert R."/>
            <person name="Binder M."/>
            <person name="Bloem J."/>
            <person name="Labutti K."/>
            <person name="Salamov A."/>
            <person name="Andreopoulos B."/>
            <person name="Baker S."/>
            <person name="Barry K."/>
            <person name="Bills G."/>
            <person name="Bluhm B."/>
            <person name="Cannon C."/>
            <person name="Castanera R."/>
            <person name="Culley D."/>
            <person name="Daum C."/>
            <person name="Ezra D."/>
            <person name="Gonzalez J."/>
            <person name="Henrissat B."/>
            <person name="Kuo A."/>
            <person name="Liang C."/>
            <person name="Lipzen A."/>
            <person name="Lutzoni F."/>
            <person name="Magnuson J."/>
            <person name="Mondo S."/>
            <person name="Nolan M."/>
            <person name="Ohm R."/>
            <person name="Pangilinan J."/>
            <person name="Park H.-J."/>
            <person name="Ramirez L."/>
            <person name="Alfaro M."/>
            <person name="Sun H."/>
            <person name="Tritt A."/>
            <person name="Yoshinaga Y."/>
            <person name="Zwiers L.-H."/>
            <person name="Turgeon B."/>
            <person name="Goodwin S."/>
            <person name="Spatafora J."/>
            <person name="Crous P."/>
            <person name="Grigoriev I."/>
        </authorList>
    </citation>
    <scope>NUCLEOTIDE SEQUENCE</scope>
    <source>
        <strain evidence="2">CBS 113979</strain>
    </source>
</reference>
<keyword evidence="2" id="KW-0489">Methyltransferase</keyword>
<keyword evidence="2" id="KW-0808">Transferase</keyword>
<dbReference type="GO" id="GO:0008168">
    <property type="term" value="F:methyltransferase activity"/>
    <property type="evidence" value="ECO:0007669"/>
    <property type="project" value="UniProtKB-KW"/>
</dbReference>
<dbReference type="InterPro" id="IPR029063">
    <property type="entry name" value="SAM-dependent_MTases_sf"/>
</dbReference>
<protein>
    <submittedName>
        <fullName evidence="2">S-adenosyl-L-methionine-dependent methyltransferase</fullName>
    </submittedName>
</protein>
<sequence>MQNRDYLDSGIGSPTSSTTTSVTSSNTEFVFEHGRRYHGNRESHYHLPNDEQEMDRLELQHLIWSACFDGQLYLAPLDKVNITEALDIGCGTGAWAIEFADAHPDCHILGTDLSPIQPTSVPVNCEFIIEDAASVWAFPQQFDFIHTRAITMGIKDWPRLLGQAYAALKPGGWIELQEFQLPLGCDDGSVVEGESALARWGEELRTAAGKLGIDTIAIQQHAKMLADLGFEDVKEGELKIPLGPWAKGKKQKKIGIMALKDLAEGLQGISTRLLVMLGTRSEEEVKVFLDEVRDELMRKDVHSYMPIHITWARKPLTAAET</sequence>
<accession>A0A6G1H904</accession>
<dbReference type="OrthoDB" id="2013972at2759"/>
<organism evidence="2 3">
    <name type="scientific">Aulographum hederae CBS 113979</name>
    <dbReference type="NCBI Taxonomy" id="1176131"/>
    <lineage>
        <taxon>Eukaryota</taxon>
        <taxon>Fungi</taxon>
        <taxon>Dikarya</taxon>
        <taxon>Ascomycota</taxon>
        <taxon>Pezizomycotina</taxon>
        <taxon>Dothideomycetes</taxon>
        <taxon>Pleosporomycetidae</taxon>
        <taxon>Aulographales</taxon>
        <taxon>Aulographaceae</taxon>
    </lineage>
</organism>
<name>A0A6G1H904_9PEZI</name>
<proteinExistence type="predicted"/>
<dbReference type="Pfam" id="PF13489">
    <property type="entry name" value="Methyltransf_23"/>
    <property type="match status" value="1"/>
</dbReference>
<dbReference type="PANTHER" id="PTHR43591:SF10">
    <property type="entry name" value="ABC TRANSMEMBRANE TYPE-1 DOMAIN-CONTAINING PROTEIN-RELATED"/>
    <property type="match status" value="1"/>
</dbReference>
<keyword evidence="3" id="KW-1185">Reference proteome</keyword>
<dbReference type="EMBL" id="ML977145">
    <property type="protein sequence ID" value="KAF1989500.1"/>
    <property type="molecule type" value="Genomic_DNA"/>
</dbReference>
<dbReference type="PANTHER" id="PTHR43591">
    <property type="entry name" value="METHYLTRANSFERASE"/>
    <property type="match status" value="1"/>
</dbReference>
<evidence type="ECO:0000313" key="2">
    <source>
        <dbReference type="EMBL" id="KAF1989500.1"/>
    </source>
</evidence>
<dbReference type="Proteomes" id="UP000800041">
    <property type="component" value="Unassembled WGS sequence"/>
</dbReference>
<dbReference type="CDD" id="cd02440">
    <property type="entry name" value="AdoMet_MTases"/>
    <property type="match status" value="1"/>
</dbReference>
<feature type="compositionally biased region" description="Low complexity" evidence="1">
    <location>
        <begin position="13"/>
        <end position="25"/>
    </location>
</feature>
<dbReference type="GO" id="GO:0032259">
    <property type="term" value="P:methylation"/>
    <property type="evidence" value="ECO:0007669"/>
    <property type="project" value="UniProtKB-KW"/>
</dbReference>
<dbReference type="AlphaFoldDB" id="A0A6G1H904"/>
<dbReference type="Gene3D" id="3.40.50.150">
    <property type="entry name" value="Vaccinia Virus protein VP39"/>
    <property type="match status" value="1"/>
</dbReference>
<feature type="region of interest" description="Disordered" evidence="1">
    <location>
        <begin position="1"/>
        <end position="25"/>
    </location>
</feature>
<evidence type="ECO:0000256" key="1">
    <source>
        <dbReference type="SAM" id="MobiDB-lite"/>
    </source>
</evidence>
<dbReference type="SUPFAM" id="SSF53335">
    <property type="entry name" value="S-adenosyl-L-methionine-dependent methyltransferases"/>
    <property type="match status" value="1"/>
</dbReference>
<gene>
    <name evidence="2" type="ORF">K402DRAFT_411060</name>
</gene>